<evidence type="ECO:0000256" key="1">
    <source>
        <dbReference type="SAM" id="MobiDB-lite"/>
    </source>
</evidence>
<organism evidence="2 3">
    <name type="scientific">Phrynocephalus forsythii</name>
    <dbReference type="NCBI Taxonomy" id="171643"/>
    <lineage>
        <taxon>Eukaryota</taxon>
        <taxon>Metazoa</taxon>
        <taxon>Chordata</taxon>
        <taxon>Craniata</taxon>
        <taxon>Vertebrata</taxon>
        <taxon>Euteleostomi</taxon>
        <taxon>Lepidosauria</taxon>
        <taxon>Squamata</taxon>
        <taxon>Bifurcata</taxon>
        <taxon>Unidentata</taxon>
        <taxon>Episquamata</taxon>
        <taxon>Toxicofera</taxon>
        <taxon>Iguania</taxon>
        <taxon>Acrodonta</taxon>
        <taxon>Agamidae</taxon>
        <taxon>Agaminae</taxon>
        <taxon>Phrynocephalus</taxon>
    </lineage>
</organism>
<accession>A0A9Q1B4N5</accession>
<reference evidence="2" key="1">
    <citation type="journal article" date="2023" name="DNA Res.">
        <title>Chromosome-level genome assembly of Phrynocephalus forsythii using third-generation DNA sequencing and Hi-C analysis.</title>
        <authorList>
            <person name="Qi Y."/>
            <person name="Zhao W."/>
            <person name="Zhao Y."/>
            <person name="Niu C."/>
            <person name="Cao S."/>
            <person name="Zhang Y."/>
        </authorList>
    </citation>
    <scope>NUCLEOTIDE SEQUENCE</scope>
    <source>
        <tissue evidence="2">Muscle</tissue>
    </source>
</reference>
<dbReference type="Proteomes" id="UP001142489">
    <property type="component" value="Unassembled WGS sequence"/>
</dbReference>
<evidence type="ECO:0000313" key="3">
    <source>
        <dbReference type="Proteomes" id="UP001142489"/>
    </source>
</evidence>
<dbReference type="EMBL" id="JAPFRF010000004">
    <property type="protein sequence ID" value="KAJ7335416.1"/>
    <property type="molecule type" value="Genomic_DNA"/>
</dbReference>
<sequence length="58" mass="5804">VASLAAARDSPSTPWVVAVVAAFPHRDDLDRGDRGGGGGGAGAKRPPSPSGLKEHEVT</sequence>
<name>A0A9Q1B4N5_9SAUR</name>
<proteinExistence type="predicted"/>
<feature type="region of interest" description="Disordered" evidence="1">
    <location>
        <begin position="24"/>
        <end position="58"/>
    </location>
</feature>
<evidence type="ECO:0000313" key="2">
    <source>
        <dbReference type="EMBL" id="KAJ7335416.1"/>
    </source>
</evidence>
<dbReference type="AlphaFoldDB" id="A0A9Q1B4N5"/>
<feature type="non-terminal residue" evidence="2">
    <location>
        <position position="1"/>
    </location>
</feature>
<comment type="caution">
    <text evidence="2">The sequence shown here is derived from an EMBL/GenBank/DDBJ whole genome shotgun (WGS) entry which is preliminary data.</text>
</comment>
<keyword evidence="3" id="KW-1185">Reference proteome</keyword>
<gene>
    <name evidence="2" type="ORF">JRQ81_013357</name>
</gene>
<feature type="compositionally biased region" description="Basic and acidic residues" evidence="1">
    <location>
        <begin position="24"/>
        <end position="34"/>
    </location>
</feature>
<protein>
    <submittedName>
        <fullName evidence="2">Uncharacterized protein</fullName>
    </submittedName>
</protein>